<evidence type="ECO:0000256" key="1">
    <source>
        <dbReference type="SAM" id="MobiDB-lite"/>
    </source>
</evidence>
<dbReference type="EMBL" id="LO017727">
    <property type="protein sequence ID" value="CRH07079.1"/>
    <property type="molecule type" value="Genomic_DNA"/>
</dbReference>
<keyword evidence="2" id="KW-1133">Transmembrane helix</keyword>
<sequence>MEKILLFLTKEQLTAFQWRRGRIDGRPERFKPDEEGYAQFKHFMEEHKKAPCHVLVDLIEEHFRNDTMPHVLGPDRVVLKRRRAARAFAQTPYRHGVIQGSEKVAERREDKILLSGITEPEIITPWIELISEHGLLAGIHSLPMGGATLLKKIGVDQSHVLLVSLQSTSGLRFSFFDNRQLKMSRMAPVPEIDPEPYSKLMMAELEKTQRYISSLRLLPPGQPLQVVILSNRELLNTLAPHCEETALMKFQPMEVNEAAVKLGINREIKTPFSDSLFIQILGQKTPANHYAETKMLRQHRTRLANRMLYAASALALLVGVGVVGVIGFHGWQLQQEKQTHSQKMAAVKKRYQANIGKSVPKGVDPQEIKNIVLTAQTIKSMRSSPRTMMLALSEVLEGYDDFRLDSFEWWGATSDVMLKEGTAKKSTKRRRRSRRSKKSFDPAKISALDKAVLKGQITRIDDDFDHALRRFNDFVIELSRDKRIEHVKPLTIPRRPEEAQMTWSGSLKETKEETKHLSTPFAVEIKLRVRGKS</sequence>
<evidence type="ECO:0000256" key="2">
    <source>
        <dbReference type="SAM" id="Phobius"/>
    </source>
</evidence>
<keyword evidence="2" id="KW-0812">Transmembrane</keyword>
<proteinExistence type="predicted"/>
<evidence type="ECO:0000313" key="3">
    <source>
        <dbReference type="EMBL" id="CRH07079.1"/>
    </source>
</evidence>
<feature type="region of interest" description="Disordered" evidence="1">
    <location>
        <begin position="421"/>
        <end position="442"/>
    </location>
</feature>
<protein>
    <submittedName>
        <fullName evidence="3">Uncharacterized protein</fullName>
    </submittedName>
</protein>
<gene>
    <name evidence="3" type="ORF">MAGMO_2933</name>
</gene>
<keyword evidence="2" id="KW-0472">Membrane</keyword>
<accession>A0A1S7LLP9</accession>
<reference evidence="3" key="1">
    <citation type="submission" date="2015-04" db="EMBL/GenBank/DDBJ databases">
        <authorList>
            <person name="Syromyatnikov M.Y."/>
            <person name="Popov V.N."/>
        </authorList>
    </citation>
    <scope>NUCLEOTIDE SEQUENCE</scope>
    <source>
        <strain evidence="3">MO-1</strain>
    </source>
</reference>
<feature type="compositionally biased region" description="Basic residues" evidence="1">
    <location>
        <begin position="425"/>
        <end position="437"/>
    </location>
</feature>
<feature type="transmembrane region" description="Helical" evidence="2">
    <location>
        <begin position="307"/>
        <end position="331"/>
    </location>
</feature>
<dbReference type="AlphaFoldDB" id="A0A1S7LLP9"/>
<name>A0A1S7LLP9_MAGMO</name>
<organism evidence="3">
    <name type="scientific">Magnetococcus massalia (strain MO-1)</name>
    <dbReference type="NCBI Taxonomy" id="451514"/>
    <lineage>
        <taxon>Bacteria</taxon>
        <taxon>Pseudomonadati</taxon>
        <taxon>Pseudomonadota</taxon>
        <taxon>Magnetococcia</taxon>
        <taxon>Magnetococcales</taxon>
        <taxon>Magnetococcaceae</taxon>
        <taxon>Magnetococcus</taxon>
    </lineage>
</organism>